<protein>
    <submittedName>
        <fullName evidence="5">Alanine-glyoxylate aminotransferase 2-like 1</fullName>
    </submittedName>
</protein>
<dbReference type="PANTHER" id="PTHR45688">
    <property type="match status" value="1"/>
</dbReference>
<reference evidence="5" key="1">
    <citation type="submission" date="2009-08" db="EMBL/GenBank/DDBJ databases">
        <title>Annotation of Salpingoeca rosetta.</title>
        <authorList>
            <consortium name="The Broad Institute Genome Sequencing Platform"/>
            <person name="Russ C."/>
            <person name="Cuomo C."/>
            <person name="Burger G."/>
            <person name="Gray M.W."/>
            <person name="Holland P.W.H."/>
            <person name="King N."/>
            <person name="Lang F.B.F."/>
            <person name="Roger A.J."/>
            <person name="Ruiz-Trillo I."/>
            <person name="Young S.K."/>
            <person name="Zeng Q."/>
            <person name="Gargeya S."/>
            <person name="Alvarado L."/>
            <person name="Berlin A."/>
            <person name="Chapman S.B."/>
            <person name="Chen Z."/>
            <person name="Freedman E."/>
            <person name="Gellesch M."/>
            <person name="Goldberg J."/>
            <person name="Griggs A."/>
            <person name="Gujja S."/>
            <person name="Heilman E."/>
            <person name="Heiman D."/>
            <person name="Howarth C."/>
            <person name="Mehta T."/>
            <person name="Neiman D."/>
            <person name="Pearson M."/>
            <person name="Roberts A."/>
            <person name="Saif S."/>
            <person name="Shea T."/>
            <person name="Shenoy N."/>
            <person name="Sisk P."/>
            <person name="Stolte C."/>
            <person name="Sykes S."/>
            <person name="White J."/>
            <person name="Yandava C."/>
            <person name="Haas B."/>
            <person name="Nusbaum C."/>
            <person name="Birren B."/>
        </authorList>
    </citation>
    <scope>NUCLEOTIDE SEQUENCE [LARGE SCALE GENOMIC DNA]</scope>
    <source>
        <strain evidence="5">ATCC 50818</strain>
    </source>
</reference>
<dbReference type="SUPFAM" id="SSF53383">
    <property type="entry name" value="PLP-dependent transferases"/>
    <property type="match status" value="2"/>
</dbReference>
<dbReference type="InterPro" id="IPR015422">
    <property type="entry name" value="PyrdxlP-dep_Trfase_small"/>
</dbReference>
<feature type="chain" id="PRO_5003290526" evidence="4">
    <location>
        <begin position="20"/>
        <end position="804"/>
    </location>
</feature>
<evidence type="ECO:0000256" key="4">
    <source>
        <dbReference type="SAM" id="SignalP"/>
    </source>
</evidence>
<organism evidence="6">
    <name type="scientific">Salpingoeca rosetta (strain ATCC 50818 / BSB-021)</name>
    <dbReference type="NCBI Taxonomy" id="946362"/>
    <lineage>
        <taxon>Eukaryota</taxon>
        <taxon>Choanoflagellata</taxon>
        <taxon>Craspedida</taxon>
        <taxon>Salpingoecidae</taxon>
        <taxon>Salpingoeca</taxon>
    </lineage>
</organism>
<keyword evidence="5" id="KW-0032">Aminotransferase</keyword>
<dbReference type="AlphaFoldDB" id="F2TXT5"/>
<keyword evidence="4" id="KW-0732">Signal</keyword>
<dbReference type="Pfam" id="PF00202">
    <property type="entry name" value="Aminotran_3"/>
    <property type="match status" value="3"/>
</dbReference>
<gene>
    <name evidence="5" type="ORF">PTSG_00900</name>
</gene>
<accession>F2TXT5</accession>
<comment type="similarity">
    <text evidence="1">Belongs to the class-III pyridoxal-phosphate-dependent aminotransferase family.</text>
</comment>
<feature type="compositionally biased region" description="Polar residues" evidence="3">
    <location>
        <begin position="414"/>
        <end position="431"/>
    </location>
</feature>
<dbReference type="KEGG" id="sre:PTSG_00900"/>
<dbReference type="Proteomes" id="UP000007799">
    <property type="component" value="Unassembled WGS sequence"/>
</dbReference>
<dbReference type="Gene3D" id="3.90.1150.10">
    <property type="entry name" value="Aspartate Aminotransferase, domain 1"/>
    <property type="match status" value="2"/>
</dbReference>
<keyword evidence="2" id="KW-0663">Pyridoxal phosphate</keyword>
<dbReference type="GeneID" id="16078963"/>
<dbReference type="GO" id="GO:0008483">
    <property type="term" value="F:transaminase activity"/>
    <property type="evidence" value="ECO:0007669"/>
    <property type="project" value="UniProtKB-KW"/>
</dbReference>
<feature type="compositionally biased region" description="Low complexity" evidence="3">
    <location>
        <begin position="432"/>
        <end position="453"/>
    </location>
</feature>
<dbReference type="EMBL" id="GL832956">
    <property type="protein sequence ID" value="EGD76194.1"/>
    <property type="molecule type" value="Genomic_DNA"/>
</dbReference>
<dbReference type="InterPro" id="IPR015421">
    <property type="entry name" value="PyrdxlP-dep_Trfase_major"/>
</dbReference>
<name>F2TXT5_SALR5</name>
<keyword evidence="5" id="KW-0808">Transferase</keyword>
<evidence type="ECO:0000256" key="1">
    <source>
        <dbReference type="ARBA" id="ARBA00008954"/>
    </source>
</evidence>
<dbReference type="STRING" id="946362.F2TXT5"/>
<proteinExistence type="inferred from homology"/>
<keyword evidence="6" id="KW-1185">Reference proteome</keyword>
<sequence length="804" mass="84979">MVVCVLASAIGAVVRMMQGAWSRAGVSAGATTALTTAAPTTMSEDDPIGDGLVPSAPPDTHCPAHPVLASGGADRGGGNSMQQHHQHHNANAFLPGAFDRTFDLGSQPPKVLPKPAAPVLMAAELCDLERGGDVAVGGPNADDDDHSNHHLTREQMRRRSELLLAPYASTTAETTIPADELLARRLRCMSRAQSVSYANTDPLVIVKGHGQFLVDVEGRSFLDTRNNVCHVGHCNNAVAKAVQRQVHTLNTNTRYLHPHVVELAEQLLATMPGPLRDDAVVFFVNSGSEANDLALRLARCHTKCRETIAVEHGYHGHTCAVVACSPYKCRHPRFQEPSDHKTRTHVVPAPDTYRIHPSIKAAYDERCMHACMPTTSPHTTATATATATKVTTTATDATVISDSSDGGGRGGSGANATGNAHANVSSAMRDQTNANRTNTTDTIDTNSTTATAARVSKTPLPPQHDTASARLSPSPSSASSSRSSSVVDTREDEELLGALYAESVEAVARERAGKLACMIVESGMSVAGVLLPPPGYLSRCFAAVRAAGGVCIVDEVQTGFARLGTSYWAFQLHNKNESSNDSHDSHNSSNGSNDTTTALHKDNGGDGGDDGDNHGTHGDDEADTTTHAAVATHDPADDDVIPDIVTVGKPFGNGMPLAAVVCRKAIAASFERGPEYFNTFGGNPVCCAAGLAVMEQTTADHAGRCFIGDIRGQGLFIGIDFVNDTHTRAPGTREASFVCTRLKDDHHILTSLDGPGDNVMVINPPMVFPLVDVERFVRALERAIHACWQHPASAWRAGAEVTPT</sequence>
<dbReference type="Gene3D" id="3.40.640.10">
    <property type="entry name" value="Type I PLP-dependent aspartate aminotransferase-like (Major domain)"/>
    <property type="match status" value="3"/>
</dbReference>
<feature type="compositionally biased region" description="Low complexity" evidence="3">
    <location>
        <begin position="468"/>
        <end position="485"/>
    </location>
</feature>
<dbReference type="RefSeq" id="XP_004998369.1">
    <property type="nucleotide sequence ID" value="XM_004998312.1"/>
</dbReference>
<evidence type="ECO:0000256" key="3">
    <source>
        <dbReference type="SAM" id="MobiDB-lite"/>
    </source>
</evidence>
<evidence type="ECO:0000313" key="6">
    <source>
        <dbReference type="Proteomes" id="UP000007799"/>
    </source>
</evidence>
<dbReference type="InParanoid" id="F2TXT5"/>
<feature type="signal peptide" evidence="4">
    <location>
        <begin position="1"/>
        <end position="19"/>
    </location>
</feature>
<feature type="region of interest" description="Disordered" evidence="3">
    <location>
        <begin position="399"/>
        <end position="489"/>
    </location>
</feature>
<feature type="region of interest" description="Disordered" evidence="3">
    <location>
        <begin position="576"/>
        <end position="622"/>
    </location>
</feature>
<dbReference type="PANTHER" id="PTHR45688:SF13">
    <property type="entry name" value="ALANINE--GLYOXYLATE AMINOTRANSFERASE 2-LIKE"/>
    <property type="match status" value="1"/>
</dbReference>
<dbReference type="eggNOG" id="KOG1403">
    <property type="taxonomic scope" value="Eukaryota"/>
</dbReference>
<dbReference type="InterPro" id="IPR005814">
    <property type="entry name" value="Aminotrans_3"/>
</dbReference>
<dbReference type="FunCoup" id="F2TXT5">
    <property type="interactions" value="319"/>
</dbReference>
<evidence type="ECO:0000256" key="2">
    <source>
        <dbReference type="ARBA" id="ARBA00022898"/>
    </source>
</evidence>
<dbReference type="OrthoDB" id="10261433at2759"/>
<feature type="compositionally biased region" description="Basic and acidic residues" evidence="3">
    <location>
        <begin position="576"/>
        <end position="586"/>
    </location>
</feature>
<dbReference type="GO" id="GO:0030170">
    <property type="term" value="F:pyridoxal phosphate binding"/>
    <property type="evidence" value="ECO:0007669"/>
    <property type="project" value="InterPro"/>
</dbReference>
<dbReference type="GO" id="GO:0005739">
    <property type="term" value="C:mitochondrion"/>
    <property type="evidence" value="ECO:0007669"/>
    <property type="project" value="TreeGrafter"/>
</dbReference>
<evidence type="ECO:0000313" key="5">
    <source>
        <dbReference type="EMBL" id="EGD76194.1"/>
    </source>
</evidence>
<dbReference type="InterPro" id="IPR015424">
    <property type="entry name" value="PyrdxlP-dep_Trfase"/>
</dbReference>